<reference evidence="1" key="1">
    <citation type="journal article" date="2023" name="DNA Res.">
        <title>Chromosome-level genome assembly of Phrynocephalus forsythii using third-generation DNA sequencing and Hi-C analysis.</title>
        <authorList>
            <person name="Qi Y."/>
            <person name="Zhao W."/>
            <person name="Zhao Y."/>
            <person name="Niu C."/>
            <person name="Cao S."/>
            <person name="Zhang Y."/>
        </authorList>
    </citation>
    <scope>NUCLEOTIDE SEQUENCE</scope>
    <source>
        <tissue evidence="1">Muscle</tissue>
    </source>
</reference>
<protein>
    <recommendedName>
        <fullName evidence="3">SGNH hydrolase-type esterase domain-containing protein</fullName>
    </recommendedName>
</protein>
<gene>
    <name evidence="1" type="ORF">JRQ81_019883</name>
</gene>
<organism evidence="1 2">
    <name type="scientific">Phrynocephalus forsythii</name>
    <dbReference type="NCBI Taxonomy" id="171643"/>
    <lineage>
        <taxon>Eukaryota</taxon>
        <taxon>Metazoa</taxon>
        <taxon>Chordata</taxon>
        <taxon>Craniata</taxon>
        <taxon>Vertebrata</taxon>
        <taxon>Euteleostomi</taxon>
        <taxon>Lepidosauria</taxon>
        <taxon>Squamata</taxon>
        <taxon>Bifurcata</taxon>
        <taxon>Unidentata</taxon>
        <taxon>Episquamata</taxon>
        <taxon>Toxicofera</taxon>
        <taxon>Iguania</taxon>
        <taxon>Acrodonta</taxon>
        <taxon>Agamidae</taxon>
        <taxon>Agaminae</taxon>
        <taxon>Phrynocephalus</taxon>
    </lineage>
</organism>
<feature type="non-terminal residue" evidence="1">
    <location>
        <position position="1"/>
    </location>
</feature>
<evidence type="ECO:0008006" key="3">
    <source>
        <dbReference type="Google" id="ProtNLM"/>
    </source>
</evidence>
<evidence type="ECO:0000313" key="2">
    <source>
        <dbReference type="Proteomes" id="UP001142489"/>
    </source>
</evidence>
<accession>A0A9Q0XPS5</accession>
<dbReference type="Proteomes" id="UP001142489">
    <property type="component" value="Unassembled WGS sequence"/>
</dbReference>
<comment type="caution">
    <text evidence="1">The sequence shown here is derived from an EMBL/GenBank/DDBJ whole genome shotgun (WGS) entry which is preliminary data.</text>
</comment>
<dbReference type="EMBL" id="JAPFRF010000010">
    <property type="protein sequence ID" value="KAJ7320372.1"/>
    <property type="molecule type" value="Genomic_DNA"/>
</dbReference>
<dbReference type="OrthoDB" id="9909727at2759"/>
<name>A0A9Q0XPS5_9SAUR</name>
<dbReference type="InterPro" id="IPR036514">
    <property type="entry name" value="SGNH_hydro_sf"/>
</dbReference>
<dbReference type="SUPFAM" id="SSF52266">
    <property type="entry name" value="SGNH hydrolase"/>
    <property type="match status" value="1"/>
</dbReference>
<sequence length="128" mass="14369">WHAAWERPPDILVIHVGGNDVGKLMNKALINSIVQDLGVWQEQFPNTHMAWSTIIPRRTWEGESDQRRMNHTSRGVNWEVAQELLKAGGSVIGHCHINTNKLDLYRSDGVHLSTSGLDLFLSNLHGGL</sequence>
<evidence type="ECO:0000313" key="1">
    <source>
        <dbReference type="EMBL" id="KAJ7320372.1"/>
    </source>
</evidence>
<dbReference type="Gene3D" id="3.40.50.1110">
    <property type="entry name" value="SGNH hydrolase"/>
    <property type="match status" value="1"/>
</dbReference>
<dbReference type="AlphaFoldDB" id="A0A9Q0XPS5"/>
<keyword evidence="2" id="KW-1185">Reference proteome</keyword>
<proteinExistence type="predicted"/>